<evidence type="ECO:0000256" key="7">
    <source>
        <dbReference type="ARBA" id="ARBA00023098"/>
    </source>
</evidence>
<keyword evidence="9" id="KW-0594">Phospholipid biosynthesis</keyword>
<comment type="similarity">
    <text evidence="2 11">Belongs to the CDP-alcohol phosphatidyltransferase class-I family.</text>
</comment>
<comment type="subcellular location">
    <subcellularLocation>
        <location evidence="1">Membrane</location>
        <topology evidence="1">Multi-pass membrane protein</topology>
    </subcellularLocation>
</comment>
<evidence type="ECO:0000256" key="1">
    <source>
        <dbReference type="ARBA" id="ARBA00004141"/>
    </source>
</evidence>
<evidence type="ECO:0000256" key="12">
    <source>
        <dbReference type="SAM" id="Phobius"/>
    </source>
</evidence>
<dbReference type="GO" id="GO:0008444">
    <property type="term" value="F:CDP-diacylglycerol-glycerol-3-phosphate 3-phosphatidyltransferase activity"/>
    <property type="evidence" value="ECO:0007669"/>
    <property type="project" value="InterPro"/>
</dbReference>
<dbReference type="Proteomes" id="UP000295163">
    <property type="component" value="Unassembled WGS sequence"/>
</dbReference>
<evidence type="ECO:0000313" key="14">
    <source>
        <dbReference type="Proteomes" id="UP000295163"/>
    </source>
</evidence>
<feature type="transmembrane region" description="Helical" evidence="12">
    <location>
        <begin position="167"/>
        <end position="187"/>
    </location>
</feature>
<evidence type="ECO:0000256" key="2">
    <source>
        <dbReference type="ARBA" id="ARBA00010441"/>
    </source>
</evidence>
<dbReference type="InterPro" id="IPR004570">
    <property type="entry name" value="Phosphatidylglycerol_P_synth"/>
</dbReference>
<protein>
    <submittedName>
        <fullName evidence="13">CDP-alcohol phosphatidyltransferase family protein</fullName>
    </submittedName>
</protein>
<dbReference type="GO" id="GO:0046474">
    <property type="term" value="P:glycerophospholipid biosynthetic process"/>
    <property type="evidence" value="ECO:0007669"/>
    <property type="project" value="TreeGrafter"/>
</dbReference>
<evidence type="ECO:0000256" key="8">
    <source>
        <dbReference type="ARBA" id="ARBA00023136"/>
    </source>
</evidence>
<sequence length="202" mass="21520">MAQQHQDAVEPAESPYYDRVLTVPNVVSVVRFALIVPAVLAVLDIDERPVRALVLVALFSLTDWVDGTLARALRQRSRVGEVMDPIADRLGTVAIAVAASIVGLFPWWVLVVIAVVDVVVGIATLIRRSLGTLRVTTVGKAKTALLMVGTVLVLAGPAWSTPEVTDVGRVMVQVAAVLHVLAGLQYFRQALRGQADAGGTAR</sequence>
<feature type="transmembrane region" description="Helical" evidence="12">
    <location>
        <begin position="26"/>
        <end position="45"/>
    </location>
</feature>
<keyword evidence="4 11" id="KW-0808">Transferase</keyword>
<evidence type="ECO:0000256" key="11">
    <source>
        <dbReference type="RuleBase" id="RU003750"/>
    </source>
</evidence>
<dbReference type="PANTHER" id="PTHR14269">
    <property type="entry name" value="CDP-DIACYLGLYCEROL--GLYCEROL-3-PHOSPHATE 3-PHOSPHATIDYLTRANSFERASE-RELATED"/>
    <property type="match status" value="1"/>
</dbReference>
<keyword evidence="10" id="KW-1208">Phospholipid metabolism</keyword>
<evidence type="ECO:0000256" key="10">
    <source>
        <dbReference type="ARBA" id="ARBA00023264"/>
    </source>
</evidence>
<dbReference type="PROSITE" id="PS00379">
    <property type="entry name" value="CDP_ALCOHOL_P_TRANSF"/>
    <property type="match status" value="1"/>
</dbReference>
<evidence type="ECO:0000256" key="5">
    <source>
        <dbReference type="ARBA" id="ARBA00022692"/>
    </source>
</evidence>
<dbReference type="GeneID" id="64346341"/>
<accession>A0A4R5YQ78</accession>
<proteinExistence type="inferred from homology"/>
<dbReference type="PANTHER" id="PTHR14269:SF62">
    <property type="entry name" value="CDP-DIACYLGLYCEROL--GLYCEROL-3-PHOSPHATE 3-PHOSPHATIDYLTRANSFERASE 1, CHLOROPLASTIC"/>
    <property type="match status" value="1"/>
</dbReference>
<evidence type="ECO:0000256" key="3">
    <source>
        <dbReference type="ARBA" id="ARBA00022516"/>
    </source>
</evidence>
<reference evidence="13 14" key="1">
    <citation type="submission" date="2019-03" db="EMBL/GenBank/DDBJ databases">
        <title>Genome Sequencing and Assembly of Various Microbes Isolated from Partially Reclaimed Soil and Acid Mine Drainage (AMD) Site.</title>
        <authorList>
            <person name="Steinbock B."/>
            <person name="Bechtold R."/>
            <person name="Sevigny J.L."/>
            <person name="Thomas D."/>
            <person name="Cuthill L.R."/>
            <person name="Aveiro Johannsen E.J."/>
            <person name="Thomas K."/>
            <person name="Ghosh A."/>
        </authorList>
    </citation>
    <scope>NUCLEOTIDE SEQUENCE [LARGE SCALE GENOMIC DNA]</scope>
    <source>
        <strain evidence="13 14">S-A3</strain>
    </source>
</reference>
<dbReference type="Pfam" id="PF01066">
    <property type="entry name" value="CDP-OH_P_transf"/>
    <property type="match status" value="1"/>
</dbReference>
<gene>
    <name evidence="13" type="ORF">E2R59_02870</name>
</gene>
<evidence type="ECO:0000256" key="4">
    <source>
        <dbReference type="ARBA" id="ARBA00022679"/>
    </source>
</evidence>
<dbReference type="PIRSF" id="PIRSF000847">
    <property type="entry name" value="Phos_ph_gly_syn"/>
    <property type="match status" value="1"/>
</dbReference>
<feature type="transmembrane region" description="Helical" evidence="12">
    <location>
        <begin position="144"/>
        <end position="161"/>
    </location>
</feature>
<dbReference type="InterPro" id="IPR000462">
    <property type="entry name" value="CDP-OH_P_trans"/>
</dbReference>
<dbReference type="GO" id="GO:0016020">
    <property type="term" value="C:membrane"/>
    <property type="evidence" value="ECO:0007669"/>
    <property type="project" value="UniProtKB-SubCell"/>
</dbReference>
<dbReference type="EMBL" id="SMZT01000001">
    <property type="protein sequence ID" value="TDL46951.1"/>
    <property type="molecule type" value="Genomic_DNA"/>
</dbReference>
<dbReference type="Gene3D" id="1.20.120.1760">
    <property type="match status" value="1"/>
</dbReference>
<feature type="transmembrane region" description="Helical" evidence="12">
    <location>
        <begin position="93"/>
        <end position="123"/>
    </location>
</feature>
<evidence type="ECO:0000313" key="13">
    <source>
        <dbReference type="EMBL" id="TDL46951.1"/>
    </source>
</evidence>
<dbReference type="UniPathway" id="UPA00085"/>
<organism evidence="13 14">
    <name type="scientific">Kocuria rosea</name>
    <name type="common">Deinococcus erythromyxa</name>
    <name type="synonym">Micrococcus rubens</name>
    <dbReference type="NCBI Taxonomy" id="1275"/>
    <lineage>
        <taxon>Bacteria</taxon>
        <taxon>Bacillati</taxon>
        <taxon>Actinomycetota</taxon>
        <taxon>Actinomycetes</taxon>
        <taxon>Micrococcales</taxon>
        <taxon>Micrococcaceae</taxon>
        <taxon>Kocuria</taxon>
    </lineage>
</organism>
<dbReference type="InterPro" id="IPR048254">
    <property type="entry name" value="CDP_ALCOHOL_P_TRANSF_CS"/>
</dbReference>
<evidence type="ECO:0000256" key="9">
    <source>
        <dbReference type="ARBA" id="ARBA00023209"/>
    </source>
</evidence>
<dbReference type="InterPro" id="IPR043130">
    <property type="entry name" value="CDP-OH_PTrfase_TM_dom"/>
</dbReference>
<dbReference type="RefSeq" id="WP_133409177.1">
    <property type="nucleotide sequence ID" value="NZ_SMZT01000001.1"/>
</dbReference>
<comment type="caution">
    <text evidence="13">The sequence shown here is derived from an EMBL/GenBank/DDBJ whole genome shotgun (WGS) entry which is preliminary data.</text>
</comment>
<dbReference type="AlphaFoldDB" id="A0A4R5YQ78"/>
<dbReference type="InterPro" id="IPR050324">
    <property type="entry name" value="CDP-alcohol_PTase-I"/>
</dbReference>
<keyword evidence="5 12" id="KW-0812">Transmembrane</keyword>
<keyword evidence="3" id="KW-0444">Lipid biosynthesis</keyword>
<keyword evidence="7" id="KW-0443">Lipid metabolism</keyword>
<evidence type="ECO:0000256" key="6">
    <source>
        <dbReference type="ARBA" id="ARBA00022989"/>
    </source>
</evidence>
<keyword evidence="8 12" id="KW-0472">Membrane</keyword>
<name>A0A4R5YQ78_KOCRO</name>
<keyword evidence="6 12" id="KW-1133">Transmembrane helix</keyword>